<feature type="binding site" evidence="11">
    <location>
        <position position="267"/>
    </location>
    <ligand>
        <name>ATP</name>
        <dbReference type="ChEBI" id="CHEBI:30616"/>
    </ligand>
</feature>
<evidence type="ECO:0000259" key="12">
    <source>
        <dbReference type="PROSITE" id="PS50206"/>
    </source>
</evidence>
<comment type="function">
    <text evidence="11">Catalyzes the ATP-dependent transfer of a sulfur to tRNA to produce 4-thiouridine in position 8 of tRNAs, which functions as a near-UV photosensor. Also catalyzes the transfer of sulfur to the sulfur carrier protein ThiS, forming ThiS-thiocarboxylate. This is a step in the synthesis of thiazole, in the thiamine biosynthesis pathway. The sulfur is donated as persulfide by IscS.</text>
</comment>
<feature type="binding site" evidence="11">
    <location>
        <begin position="185"/>
        <end position="186"/>
    </location>
    <ligand>
        <name>ATP</name>
        <dbReference type="ChEBI" id="CHEBI:30616"/>
    </ligand>
</feature>
<dbReference type="CDD" id="cd01712">
    <property type="entry name" value="PPase_ThiI"/>
    <property type="match status" value="1"/>
</dbReference>
<keyword evidence="5 11" id="KW-0547">Nucleotide-binding</keyword>
<comment type="similarity">
    <text evidence="11">Belongs to the ThiI family.</text>
</comment>
<evidence type="ECO:0000256" key="7">
    <source>
        <dbReference type="ARBA" id="ARBA00022884"/>
    </source>
</evidence>
<comment type="catalytic activity">
    <reaction evidence="11">
        <text>[ThiI sulfur-carrier protein]-S-sulfanyl-L-cysteine + a uridine in tRNA + 2 reduced [2Fe-2S]-[ferredoxin] + ATP + H(+) = [ThiI sulfur-carrier protein]-L-cysteine + a 4-thiouridine in tRNA + 2 oxidized [2Fe-2S]-[ferredoxin] + AMP + diphosphate</text>
        <dbReference type="Rhea" id="RHEA:24176"/>
        <dbReference type="Rhea" id="RHEA-COMP:10000"/>
        <dbReference type="Rhea" id="RHEA-COMP:10001"/>
        <dbReference type="Rhea" id="RHEA-COMP:13337"/>
        <dbReference type="Rhea" id="RHEA-COMP:13338"/>
        <dbReference type="Rhea" id="RHEA-COMP:13339"/>
        <dbReference type="Rhea" id="RHEA-COMP:13340"/>
        <dbReference type="ChEBI" id="CHEBI:15378"/>
        <dbReference type="ChEBI" id="CHEBI:29950"/>
        <dbReference type="ChEBI" id="CHEBI:30616"/>
        <dbReference type="ChEBI" id="CHEBI:33019"/>
        <dbReference type="ChEBI" id="CHEBI:33737"/>
        <dbReference type="ChEBI" id="CHEBI:33738"/>
        <dbReference type="ChEBI" id="CHEBI:61963"/>
        <dbReference type="ChEBI" id="CHEBI:65315"/>
        <dbReference type="ChEBI" id="CHEBI:136798"/>
        <dbReference type="ChEBI" id="CHEBI:456215"/>
        <dbReference type="EC" id="2.8.1.4"/>
    </reaction>
</comment>
<evidence type="ECO:0000256" key="6">
    <source>
        <dbReference type="ARBA" id="ARBA00022840"/>
    </source>
</evidence>
<feature type="domain" description="THUMP" evidence="13">
    <location>
        <begin position="63"/>
        <end position="167"/>
    </location>
</feature>
<organism evidence="14 15">
    <name type="scientific">Lacimicrobium alkaliphilum</name>
    <dbReference type="NCBI Taxonomy" id="1526571"/>
    <lineage>
        <taxon>Bacteria</taxon>
        <taxon>Pseudomonadati</taxon>
        <taxon>Pseudomonadota</taxon>
        <taxon>Gammaproteobacteria</taxon>
        <taxon>Alteromonadales</taxon>
        <taxon>Alteromonadaceae</taxon>
        <taxon>Lacimicrobium</taxon>
    </lineage>
</organism>
<dbReference type="EMBL" id="BMGJ01000007">
    <property type="protein sequence ID" value="GGD64698.1"/>
    <property type="molecule type" value="Genomic_DNA"/>
</dbReference>
<dbReference type="PANTHER" id="PTHR43209">
    <property type="entry name" value="TRNA SULFURTRANSFERASE"/>
    <property type="match status" value="1"/>
</dbReference>
<keyword evidence="9 11" id="KW-1015">Disulfide bond</keyword>
<comment type="caution">
    <text evidence="11">Lacks conserved residue(s) required for the propagation of feature annotation.</text>
</comment>
<dbReference type="CDD" id="cd11716">
    <property type="entry name" value="THUMP_ThiI"/>
    <property type="match status" value="1"/>
</dbReference>
<feature type="binding site" evidence="11">
    <location>
        <position position="289"/>
    </location>
    <ligand>
        <name>ATP</name>
        <dbReference type="ChEBI" id="CHEBI:30616"/>
    </ligand>
</feature>
<dbReference type="InterPro" id="IPR003720">
    <property type="entry name" value="tRNA_STrfase"/>
</dbReference>
<keyword evidence="8 11" id="KW-0784">Thiamine biosynthesis</keyword>
<dbReference type="Proteomes" id="UP000614272">
    <property type="component" value="Unassembled WGS sequence"/>
</dbReference>
<dbReference type="SUPFAM" id="SSF143437">
    <property type="entry name" value="THUMP domain-like"/>
    <property type="match status" value="1"/>
</dbReference>
<evidence type="ECO:0000259" key="13">
    <source>
        <dbReference type="PROSITE" id="PS51165"/>
    </source>
</evidence>
<dbReference type="RefSeq" id="WP_099034326.1">
    <property type="nucleotide sequence ID" value="NZ_BMGJ01000007.1"/>
</dbReference>
<dbReference type="SMART" id="SM00981">
    <property type="entry name" value="THUMP"/>
    <property type="match status" value="1"/>
</dbReference>
<dbReference type="Gene3D" id="3.30.2130.30">
    <property type="match status" value="1"/>
</dbReference>
<comment type="catalytic activity">
    <reaction evidence="11">
        <text>[ThiS sulfur-carrier protein]-C-terminal Gly-Gly-AMP + S-sulfanyl-L-cysteinyl-[cysteine desulfurase] + AH2 = [ThiS sulfur-carrier protein]-C-terminal-Gly-aminoethanethioate + L-cysteinyl-[cysteine desulfurase] + A + AMP + 2 H(+)</text>
        <dbReference type="Rhea" id="RHEA:43340"/>
        <dbReference type="Rhea" id="RHEA-COMP:12157"/>
        <dbReference type="Rhea" id="RHEA-COMP:12158"/>
        <dbReference type="Rhea" id="RHEA-COMP:12910"/>
        <dbReference type="Rhea" id="RHEA-COMP:19908"/>
        <dbReference type="ChEBI" id="CHEBI:13193"/>
        <dbReference type="ChEBI" id="CHEBI:15378"/>
        <dbReference type="ChEBI" id="CHEBI:17499"/>
        <dbReference type="ChEBI" id="CHEBI:29950"/>
        <dbReference type="ChEBI" id="CHEBI:61963"/>
        <dbReference type="ChEBI" id="CHEBI:90618"/>
        <dbReference type="ChEBI" id="CHEBI:232372"/>
        <dbReference type="ChEBI" id="CHEBI:456215"/>
    </reaction>
</comment>
<gene>
    <name evidence="11 14" type="primary">thiI</name>
    <name evidence="14" type="ORF">GCM10011357_20040</name>
</gene>
<dbReference type="InterPro" id="IPR014729">
    <property type="entry name" value="Rossmann-like_a/b/a_fold"/>
</dbReference>
<comment type="caution">
    <text evidence="14">The sequence shown here is derived from an EMBL/GenBank/DDBJ whole genome shotgun (WGS) entry which is preliminary data.</text>
</comment>
<dbReference type="InterPro" id="IPR049961">
    <property type="entry name" value="ThiI_N"/>
</dbReference>
<feature type="binding site" evidence="11">
    <location>
        <position position="298"/>
    </location>
    <ligand>
        <name>ATP</name>
        <dbReference type="ChEBI" id="CHEBI:30616"/>
    </ligand>
</feature>
<dbReference type="InterPro" id="IPR049962">
    <property type="entry name" value="THUMP_ThiI"/>
</dbReference>
<dbReference type="InterPro" id="IPR020536">
    <property type="entry name" value="ThiI_AANH"/>
</dbReference>
<evidence type="ECO:0000256" key="3">
    <source>
        <dbReference type="ARBA" id="ARBA00022555"/>
    </source>
</evidence>
<dbReference type="InterPro" id="IPR001763">
    <property type="entry name" value="Rhodanese-like_dom"/>
</dbReference>
<keyword evidence="4 11" id="KW-0808">Transferase</keyword>
<dbReference type="InterPro" id="IPR026340">
    <property type="entry name" value="THII_Thiazole_biosynth_dom"/>
</dbReference>
<dbReference type="Pfam" id="PF02568">
    <property type="entry name" value="ThiI"/>
    <property type="match status" value="1"/>
</dbReference>
<evidence type="ECO:0000256" key="4">
    <source>
        <dbReference type="ARBA" id="ARBA00022679"/>
    </source>
</evidence>
<keyword evidence="7 11" id="KW-0694">RNA-binding</keyword>
<evidence type="ECO:0000256" key="8">
    <source>
        <dbReference type="ARBA" id="ARBA00022977"/>
    </source>
</evidence>
<evidence type="ECO:0000256" key="9">
    <source>
        <dbReference type="ARBA" id="ARBA00023157"/>
    </source>
</evidence>
<name>A0ABQ1RER1_9ALTE</name>
<dbReference type="InterPro" id="IPR036873">
    <property type="entry name" value="Rhodanese-like_dom_sf"/>
</dbReference>
<dbReference type="InterPro" id="IPR050102">
    <property type="entry name" value="tRNA_sulfurtransferase_ThiI"/>
</dbReference>
<reference evidence="15" key="1">
    <citation type="journal article" date="2019" name="Int. J. Syst. Evol. Microbiol.">
        <title>The Global Catalogue of Microorganisms (GCM) 10K type strain sequencing project: providing services to taxonomists for standard genome sequencing and annotation.</title>
        <authorList>
            <consortium name="The Broad Institute Genomics Platform"/>
            <consortium name="The Broad Institute Genome Sequencing Center for Infectious Disease"/>
            <person name="Wu L."/>
            <person name="Ma J."/>
        </authorList>
    </citation>
    <scope>NUCLEOTIDE SEQUENCE [LARGE SCALE GENOMIC DNA]</scope>
    <source>
        <strain evidence="15">CGMCC 1.12923</strain>
    </source>
</reference>
<dbReference type="Gene3D" id="3.40.50.620">
    <property type="entry name" value="HUPs"/>
    <property type="match status" value="1"/>
</dbReference>
<evidence type="ECO:0000256" key="11">
    <source>
        <dbReference type="HAMAP-Rule" id="MF_00021"/>
    </source>
</evidence>
<feature type="disulfide bond" description="Redox-active" evidence="11">
    <location>
        <begin position="346"/>
        <end position="458"/>
    </location>
</feature>
<dbReference type="PANTHER" id="PTHR43209:SF1">
    <property type="entry name" value="TRNA SULFURTRANSFERASE"/>
    <property type="match status" value="1"/>
</dbReference>
<dbReference type="PROSITE" id="PS50206">
    <property type="entry name" value="RHODANESE_3"/>
    <property type="match status" value="1"/>
</dbReference>
<protein>
    <recommendedName>
        <fullName evidence="11">tRNA sulfurtransferase</fullName>
        <ecNumber evidence="11">2.8.1.4</ecNumber>
    </recommendedName>
    <alternativeName>
        <fullName evidence="11">Sulfur carrier protein ThiS sulfurtransferase</fullName>
    </alternativeName>
    <alternativeName>
        <fullName evidence="11">Thiamine biosynthesis protein ThiI</fullName>
    </alternativeName>
    <alternativeName>
        <fullName evidence="11">tRNA 4-thiouridine synthase</fullName>
    </alternativeName>
</protein>
<keyword evidence="3 11" id="KW-0820">tRNA-binding</keyword>
<evidence type="ECO:0000256" key="5">
    <source>
        <dbReference type="ARBA" id="ARBA00022741"/>
    </source>
</evidence>
<keyword evidence="15" id="KW-1185">Reference proteome</keyword>
<evidence type="ECO:0000256" key="10">
    <source>
        <dbReference type="ARBA" id="ARBA00023284"/>
    </source>
</evidence>
<dbReference type="CDD" id="cd00158">
    <property type="entry name" value="RHOD"/>
    <property type="match status" value="1"/>
</dbReference>
<feature type="active site" description="Cysteine persulfide intermediate" evidence="11">
    <location>
        <position position="458"/>
    </location>
</feature>
<dbReference type="InterPro" id="IPR004114">
    <property type="entry name" value="THUMP_dom"/>
</dbReference>
<sequence length="489" mass="55762">MKFILKLHPEITIKSDSVRRRFTRILESNIRNLFKPYEFKVALWNRWDKLILEAKTTSRSEIEQVLDQLKRIPGIEQCLQVQQSEYHSLDDIYQQVKAVWGDKLADKRFAVKVRRRGKHDFTSMDVARYVGGGLNQHCDSAGVDLTNPQVLIELEVDKDQLLIINNRFKCLGGMPLPTQEDVISLISGGFDSGVSSYQMIRRGARTHYCFFNLGGKEHEIAVKQVACYLWQRFGASHRVKFISVNFEPVVEQILERTDNGLMGVVLKRLMLKAASIVADNLAVSTLVTGEAMGQVSSQTLSNLAVIDRATDKLVLRPLICMDKAEIINLAREIGTEDLSKSIPEYCGVISNRPTVKADLGQIEQQQTLIDEGLIESLVQAAYVEDIRRIVREATEEVREVETTQSLPDKAVVLDIRSAEEQERAPLRVEGKEVKHLPFYRLASQFPNLDQNRQYYLFCDRGVMSRMQALLLHENGYTDVKVFRPKTVRH</sequence>
<comment type="pathway">
    <text evidence="11">Cofactor biosynthesis; thiamine diphosphate biosynthesis.</text>
</comment>
<dbReference type="NCBIfam" id="TIGR04271">
    <property type="entry name" value="ThiI_C_thiazole"/>
    <property type="match status" value="1"/>
</dbReference>
<dbReference type="HAMAP" id="MF_00021">
    <property type="entry name" value="ThiI"/>
    <property type="match status" value="1"/>
</dbReference>
<evidence type="ECO:0000256" key="2">
    <source>
        <dbReference type="ARBA" id="ARBA00022490"/>
    </source>
</evidence>
<keyword evidence="2 11" id="KW-0963">Cytoplasm</keyword>
<dbReference type="Pfam" id="PF22025">
    <property type="entry name" value="ThiI_fer"/>
    <property type="match status" value="1"/>
</dbReference>
<dbReference type="NCBIfam" id="TIGR00342">
    <property type="entry name" value="tRNA uracil 4-sulfurtransferase ThiI"/>
    <property type="match status" value="1"/>
</dbReference>
<dbReference type="SUPFAM" id="SSF52402">
    <property type="entry name" value="Adenine nucleotide alpha hydrolases-like"/>
    <property type="match status" value="1"/>
</dbReference>
<dbReference type="Gene3D" id="3.40.250.10">
    <property type="entry name" value="Rhodanese-like domain"/>
    <property type="match status" value="1"/>
</dbReference>
<dbReference type="EC" id="2.8.1.4" evidence="11"/>
<keyword evidence="6 11" id="KW-0067">ATP-binding</keyword>
<dbReference type="InterPro" id="IPR054173">
    <property type="entry name" value="ThiI_fer"/>
</dbReference>
<keyword evidence="10 11" id="KW-0676">Redox-active center</keyword>
<dbReference type="PROSITE" id="PS51165">
    <property type="entry name" value="THUMP"/>
    <property type="match status" value="1"/>
</dbReference>
<dbReference type="Pfam" id="PF02926">
    <property type="entry name" value="THUMP"/>
    <property type="match status" value="1"/>
</dbReference>
<feature type="domain" description="Rhodanese" evidence="12">
    <location>
        <begin position="406"/>
        <end position="487"/>
    </location>
</feature>
<evidence type="ECO:0000256" key="1">
    <source>
        <dbReference type="ARBA" id="ARBA00004496"/>
    </source>
</evidence>
<proteinExistence type="inferred from homology"/>
<evidence type="ECO:0000313" key="14">
    <source>
        <dbReference type="EMBL" id="GGD64698.1"/>
    </source>
</evidence>
<evidence type="ECO:0000313" key="15">
    <source>
        <dbReference type="Proteomes" id="UP000614272"/>
    </source>
</evidence>
<dbReference type="SUPFAM" id="SSF52821">
    <property type="entry name" value="Rhodanese/Cell cycle control phosphatase"/>
    <property type="match status" value="1"/>
</dbReference>
<comment type="subcellular location">
    <subcellularLocation>
        <location evidence="1 11">Cytoplasm</location>
    </subcellularLocation>
</comment>
<accession>A0ABQ1RER1</accession>